<dbReference type="Proteomes" id="UP000281738">
    <property type="component" value="Unassembled WGS sequence"/>
</dbReference>
<keyword evidence="4" id="KW-1185">Reference proteome</keyword>
<evidence type="ECO:0008006" key="5">
    <source>
        <dbReference type="Google" id="ProtNLM"/>
    </source>
</evidence>
<dbReference type="OrthoDB" id="4266126at2"/>
<evidence type="ECO:0000313" key="4">
    <source>
        <dbReference type="Proteomes" id="UP000281738"/>
    </source>
</evidence>
<gene>
    <name evidence="3" type="ORF">EDD33_3403</name>
</gene>
<keyword evidence="2" id="KW-0732">Signal</keyword>
<feature type="compositionally biased region" description="Low complexity" evidence="1">
    <location>
        <begin position="35"/>
        <end position="57"/>
    </location>
</feature>
<dbReference type="EMBL" id="RKHO01000001">
    <property type="protein sequence ID" value="ROR92512.1"/>
    <property type="molecule type" value="Genomic_DNA"/>
</dbReference>
<feature type="chain" id="PRO_5039518385" description="Regulator of septum formation" evidence="2">
    <location>
        <begin position="28"/>
        <end position="355"/>
    </location>
</feature>
<comment type="caution">
    <text evidence="3">The sequence shown here is derived from an EMBL/GenBank/DDBJ whole genome shotgun (WGS) entry which is preliminary data.</text>
</comment>
<dbReference type="RefSeq" id="WP_148077121.1">
    <property type="nucleotide sequence ID" value="NZ_RKHO01000001.1"/>
</dbReference>
<sequence>MPAAPRPTRTPARTLLAALLPALLLTACSGGGDPGADPDSGADASGTPSASPSAPLPAAALEAGTCWGDQQLPAVLGEDGFTDWVEEHADGDATLGESMRDDAAFSEQVECAEPHALELYATVALAPALDEQVTSYAKLLDQDSPLQAKVRDQVNQRCLATTAYGRAQQRAGGLPVQLGPALAERSDLHVAWDPFPATLWEEGQRRFVCTFEQDEPGTLRMADLTTTKVPVAERVCVDVPGKRVPCAKPHEGEEIAEMVLNTAVARGDVNGRRAVREGADGKFVALSDAEYTKLDRVCRSLYRRVSTGPDGVVAKAYPGSVDQWPTEEGAYVASCFAVDEDDTTATRRGTVFDKG</sequence>
<feature type="signal peptide" evidence="2">
    <location>
        <begin position="1"/>
        <end position="27"/>
    </location>
</feature>
<proteinExistence type="predicted"/>
<dbReference type="AlphaFoldDB" id="A0A3N2CYA0"/>
<accession>A0A3N2CYA0</accession>
<evidence type="ECO:0000256" key="1">
    <source>
        <dbReference type="SAM" id="MobiDB-lite"/>
    </source>
</evidence>
<name>A0A3N2CYA0_9ACTN</name>
<evidence type="ECO:0000313" key="3">
    <source>
        <dbReference type="EMBL" id="ROR92512.1"/>
    </source>
</evidence>
<organism evidence="3 4">
    <name type="scientific">Nocardioides aurantiacus</name>
    <dbReference type="NCBI Taxonomy" id="86796"/>
    <lineage>
        <taxon>Bacteria</taxon>
        <taxon>Bacillati</taxon>
        <taxon>Actinomycetota</taxon>
        <taxon>Actinomycetes</taxon>
        <taxon>Propionibacteriales</taxon>
        <taxon>Nocardioidaceae</taxon>
        <taxon>Nocardioides</taxon>
    </lineage>
</organism>
<reference evidence="3 4" key="1">
    <citation type="submission" date="2018-11" db="EMBL/GenBank/DDBJ databases">
        <title>Sequencing the genomes of 1000 actinobacteria strains.</title>
        <authorList>
            <person name="Klenk H.-P."/>
        </authorList>
    </citation>
    <scope>NUCLEOTIDE SEQUENCE [LARGE SCALE GENOMIC DNA]</scope>
    <source>
        <strain evidence="3 4">DSM 12652</strain>
    </source>
</reference>
<protein>
    <recommendedName>
        <fullName evidence="5">Regulator of septum formation</fullName>
    </recommendedName>
</protein>
<dbReference type="PROSITE" id="PS51257">
    <property type="entry name" value="PROKAR_LIPOPROTEIN"/>
    <property type="match status" value="1"/>
</dbReference>
<evidence type="ECO:0000256" key="2">
    <source>
        <dbReference type="SAM" id="SignalP"/>
    </source>
</evidence>
<feature type="region of interest" description="Disordered" evidence="1">
    <location>
        <begin position="30"/>
        <end position="57"/>
    </location>
</feature>